<dbReference type="AlphaFoldDB" id="A0A383W4P1"/>
<evidence type="ECO:0000256" key="5">
    <source>
        <dbReference type="ARBA" id="ARBA00022777"/>
    </source>
</evidence>
<keyword evidence="4 8" id="KW-0547">Nucleotide-binding</keyword>
<organism evidence="12 13">
    <name type="scientific">Tetradesmus obliquus</name>
    <name type="common">Green alga</name>
    <name type="synonym">Acutodesmus obliquus</name>
    <dbReference type="NCBI Taxonomy" id="3088"/>
    <lineage>
        <taxon>Eukaryota</taxon>
        <taxon>Viridiplantae</taxon>
        <taxon>Chlorophyta</taxon>
        <taxon>core chlorophytes</taxon>
        <taxon>Chlorophyceae</taxon>
        <taxon>CS clade</taxon>
        <taxon>Sphaeropleales</taxon>
        <taxon>Scenedesmaceae</taxon>
        <taxon>Tetradesmus</taxon>
    </lineage>
</organism>
<name>A0A383W4P1_TETOB</name>
<dbReference type="InterPro" id="IPR011645">
    <property type="entry name" value="HNOB_dom_associated"/>
</dbReference>
<dbReference type="InterPro" id="IPR008271">
    <property type="entry name" value="Ser/Thr_kinase_AS"/>
</dbReference>
<evidence type="ECO:0000256" key="9">
    <source>
        <dbReference type="SAM" id="Coils"/>
    </source>
</evidence>
<dbReference type="GO" id="GO:0070482">
    <property type="term" value="P:response to oxygen levels"/>
    <property type="evidence" value="ECO:0007669"/>
    <property type="project" value="TreeGrafter"/>
</dbReference>
<dbReference type="PRINTS" id="PR00109">
    <property type="entry name" value="TYRKINASE"/>
</dbReference>
<sequence length="1195" mass="128646">MLGWINQSIESFITQTFGADKWLEVVAGAEVNPNWVSNCPYSDKITYDLVVTAAGLLGVSVNDALEAYGNYFIQHVQGQGYTKLLSVLGSNVAEFLQNLNNLHLHLSYCWPDMVPPAFRCEQVTPESLLLHYYSPRPGLWPIVVGVLKGVAAGFFSLQLQVELLHSRERGDSDHEVLKLSYPYQEDLRDFGGDSAAAHSSIFAMSAAQFFTLHPFHLVMDEQLQLLQWGEALGRVLPELQKGQPVRTFFRCKHPGHLQLDYQQIRLHTNNTFVLQARSSTLSLKGQMLPTTVQLPGSASGAPPTPVLVFLASPRVRSLLEMQQSSIYLSDIPLHDMTSDYILLAEQRHAEADLKEKYEKLTVELTAANDKLARTTAYLEEEKARAEALLYRMSGLIACFPCGPGEKDPQQLAAMAECQSQAAQLVGQRSNMDASTTSALDRIEAVRQELARANLSSSEQNQVQCLELLGEGTYGKVRHCSKFCKVVIGCHSMLQVQCLELLGEGTYGKVYKGLWKGSIVAVKTIVLPAAMSGQEKREKMAIMEAAISSALSHPNIMQTYTYDIKPIKDNSRGSEDQLLRIGDSTASTNSSTGGGGMSGSDQGSNVHSYEVRLICEYCDKGSLREALDLGAFKLPEGGINYPAVLDTAVEVVTAVLHLHQRNVLHSDLKARNIMLKSSGSEGRGVTAKVADFGLACKLDHMETHLSNAFQGTMTHMAPEIMIKGHISKAADVYALGMVLWELYTAKHVFRGIPRALLGHQITLLHKRPEFPAGAHEEYVRLTQQCWDPSPAKRPQLEALLEGLQAARAALHTATQPLSAYDIEGHLTRKHGTLRDSRHSRGPRPSTRTQQQQQQQQQQQGDNRMRRTSDLSAQAAAALHAAVASKSGAVPMPGAKPLNPALRQQELRRLEQQQQQRSVLRTVSGSSTHGSNSSGRGKPLRHVKSDVVALNVQQQQQQQQYCPNSPSTVGTGAGSYRTGGGGGSSSAAYTEEDEEFATPDGSSRSAAGVATAGAAGSCLAAGVPAGSSNYGNSAAGPSTGTTASMPRTVSWELSNQSAALDQVAAAAAGVVPGTSSGSLLGHEEPSIYLEQTMSTADTAQDWRGVLQLQELSFDGMVPVEGAAAAASEWHQRTTMQQLLAAHQVAAAAGSAVGAAGQQQCPFGHGRAGAAAAAGAGDDGAALNGVANHHQQQQQQHQ</sequence>
<keyword evidence="6 8" id="KW-0067">ATP-binding</keyword>
<keyword evidence="9" id="KW-0175">Coiled coil</keyword>
<feature type="region of interest" description="Disordered" evidence="10">
    <location>
        <begin position="908"/>
        <end position="939"/>
    </location>
</feature>
<feature type="region of interest" description="Disordered" evidence="10">
    <location>
        <begin position="581"/>
        <end position="602"/>
    </location>
</feature>
<keyword evidence="7" id="KW-0141">cGMP biosynthesis</keyword>
<feature type="compositionally biased region" description="Basic and acidic residues" evidence="10">
    <location>
        <begin position="826"/>
        <end position="837"/>
    </location>
</feature>
<feature type="binding site" evidence="8">
    <location>
        <position position="522"/>
    </location>
    <ligand>
        <name>ATP</name>
        <dbReference type="ChEBI" id="CHEBI:30616"/>
    </ligand>
</feature>
<gene>
    <name evidence="12" type="ORF">BQ4739_LOCUS12621</name>
</gene>
<dbReference type="SMART" id="SM00220">
    <property type="entry name" value="S_TKc"/>
    <property type="match status" value="1"/>
</dbReference>
<dbReference type="Pfam" id="PF00069">
    <property type="entry name" value="Pkinase"/>
    <property type="match status" value="1"/>
</dbReference>
<dbReference type="Gene3D" id="6.10.250.780">
    <property type="match status" value="1"/>
</dbReference>
<evidence type="ECO:0000313" key="12">
    <source>
        <dbReference type="EMBL" id="SZX72441.1"/>
    </source>
</evidence>
<dbReference type="InterPro" id="IPR011644">
    <property type="entry name" value="Heme_NO-bd"/>
</dbReference>
<dbReference type="Gene3D" id="3.30.450.260">
    <property type="entry name" value="Haem NO binding associated domain"/>
    <property type="match status" value="1"/>
</dbReference>
<accession>A0A383W4P1</accession>
<feature type="region of interest" description="Disordered" evidence="10">
    <location>
        <begin position="952"/>
        <end position="1005"/>
    </location>
</feature>
<feature type="compositionally biased region" description="Low complexity" evidence="10">
    <location>
        <begin position="1186"/>
        <end position="1195"/>
    </location>
</feature>
<dbReference type="SUPFAM" id="SSF56112">
    <property type="entry name" value="Protein kinase-like (PK-like)"/>
    <property type="match status" value="1"/>
</dbReference>
<dbReference type="PANTHER" id="PTHR45655">
    <property type="entry name" value="GUANYLATE CYCLASE SOLUBLE SUBUNIT BETA-2"/>
    <property type="match status" value="1"/>
</dbReference>
<dbReference type="EMBL" id="FNXT01001138">
    <property type="protein sequence ID" value="SZX72441.1"/>
    <property type="molecule type" value="Genomic_DNA"/>
</dbReference>
<dbReference type="GO" id="GO:0004674">
    <property type="term" value="F:protein serine/threonine kinase activity"/>
    <property type="evidence" value="ECO:0007669"/>
    <property type="project" value="UniProtKB-KW"/>
</dbReference>
<dbReference type="InterPro" id="IPR038158">
    <property type="entry name" value="H-NOX_domain_sf"/>
</dbReference>
<dbReference type="EC" id="4.6.1.2" evidence="1"/>
<dbReference type="InterPro" id="IPR000719">
    <property type="entry name" value="Prot_kinase_dom"/>
</dbReference>
<dbReference type="Pfam" id="PF07700">
    <property type="entry name" value="HNOB"/>
    <property type="match status" value="1"/>
</dbReference>
<dbReference type="PROSITE" id="PS00107">
    <property type="entry name" value="PROTEIN_KINASE_ATP"/>
    <property type="match status" value="1"/>
</dbReference>
<dbReference type="Pfam" id="PF07701">
    <property type="entry name" value="HNOBA"/>
    <property type="match status" value="1"/>
</dbReference>
<evidence type="ECO:0000256" key="6">
    <source>
        <dbReference type="ARBA" id="ARBA00022840"/>
    </source>
</evidence>
<evidence type="ECO:0000256" key="7">
    <source>
        <dbReference type="ARBA" id="ARBA00023293"/>
    </source>
</evidence>
<evidence type="ECO:0000256" key="2">
    <source>
        <dbReference type="ARBA" id="ARBA00022527"/>
    </source>
</evidence>
<keyword evidence="3" id="KW-0808">Transferase</keyword>
<dbReference type="PANTHER" id="PTHR45655:SF13">
    <property type="entry name" value="SOLUBLE GUANYLATE CYCLASE GCY-32-RELATED"/>
    <property type="match status" value="1"/>
</dbReference>
<feature type="compositionally biased region" description="Gly residues" evidence="10">
    <location>
        <begin position="969"/>
        <end position="982"/>
    </location>
</feature>
<feature type="region of interest" description="Disordered" evidence="10">
    <location>
        <begin position="1159"/>
        <end position="1195"/>
    </location>
</feature>
<dbReference type="GO" id="GO:0020037">
    <property type="term" value="F:heme binding"/>
    <property type="evidence" value="ECO:0007669"/>
    <property type="project" value="InterPro"/>
</dbReference>
<evidence type="ECO:0000256" key="8">
    <source>
        <dbReference type="PROSITE-ProRule" id="PRU10141"/>
    </source>
</evidence>
<feature type="compositionally biased region" description="Low complexity" evidence="10">
    <location>
        <begin position="581"/>
        <end position="590"/>
    </location>
</feature>
<reference evidence="12 13" key="1">
    <citation type="submission" date="2016-10" db="EMBL/GenBank/DDBJ databases">
        <authorList>
            <person name="Cai Z."/>
        </authorList>
    </citation>
    <scope>NUCLEOTIDE SEQUENCE [LARGE SCALE GENOMIC DNA]</scope>
</reference>
<feature type="region of interest" description="Disordered" evidence="10">
    <location>
        <begin position="826"/>
        <end position="874"/>
    </location>
</feature>
<feature type="compositionally biased region" description="Low complexity" evidence="10">
    <location>
        <begin position="1165"/>
        <end position="1179"/>
    </location>
</feature>
<dbReference type="GO" id="GO:0004383">
    <property type="term" value="F:guanylate cyclase activity"/>
    <property type="evidence" value="ECO:0007669"/>
    <property type="project" value="UniProtKB-EC"/>
</dbReference>
<dbReference type="GO" id="GO:0008074">
    <property type="term" value="C:guanylate cyclase complex, soluble"/>
    <property type="evidence" value="ECO:0007669"/>
    <property type="project" value="TreeGrafter"/>
</dbReference>
<dbReference type="InterPro" id="IPR011009">
    <property type="entry name" value="Kinase-like_dom_sf"/>
</dbReference>
<evidence type="ECO:0000313" key="13">
    <source>
        <dbReference type="Proteomes" id="UP000256970"/>
    </source>
</evidence>
<dbReference type="Gene3D" id="1.10.510.10">
    <property type="entry name" value="Transferase(Phosphotransferase) domain 1"/>
    <property type="match status" value="1"/>
</dbReference>
<dbReference type="Gene3D" id="3.90.1520.10">
    <property type="entry name" value="H-NOX domain"/>
    <property type="match status" value="1"/>
</dbReference>
<dbReference type="PROSITE" id="PS50011">
    <property type="entry name" value="PROTEIN_KINASE_DOM"/>
    <property type="match status" value="1"/>
</dbReference>
<dbReference type="InterPro" id="IPR042463">
    <property type="entry name" value="HNOB_dom_associated_sf"/>
</dbReference>
<evidence type="ECO:0000256" key="10">
    <source>
        <dbReference type="SAM" id="MobiDB-lite"/>
    </source>
</evidence>
<dbReference type="InterPro" id="IPR001245">
    <property type="entry name" value="Ser-Thr/Tyr_kinase_cat_dom"/>
</dbReference>
<dbReference type="Gene3D" id="3.30.200.20">
    <property type="entry name" value="Phosphorylase Kinase, domain 1"/>
    <property type="match status" value="1"/>
</dbReference>
<evidence type="ECO:0000256" key="3">
    <source>
        <dbReference type="ARBA" id="ARBA00022679"/>
    </source>
</evidence>
<keyword evidence="2" id="KW-0723">Serine/threonine-protein kinase</keyword>
<protein>
    <recommendedName>
        <fullName evidence="1">guanylate cyclase</fullName>
        <ecNumber evidence="1">4.6.1.2</ecNumber>
    </recommendedName>
</protein>
<feature type="domain" description="Protein kinase" evidence="11">
    <location>
        <begin position="495"/>
        <end position="813"/>
    </location>
</feature>
<dbReference type="GO" id="GO:0005524">
    <property type="term" value="F:ATP binding"/>
    <property type="evidence" value="ECO:0007669"/>
    <property type="project" value="UniProtKB-UniRule"/>
</dbReference>
<dbReference type="STRING" id="3088.A0A383W4P1"/>
<dbReference type="GO" id="GO:0019934">
    <property type="term" value="P:cGMP-mediated signaling"/>
    <property type="evidence" value="ECO:0007669"/>
    <property type="project" value="TreeGrafter"/>
</dbReference>
<evidence type="ECO:0000256" key="1">
    <source>
        <dbReference type="ARBA" id="ARBA00012202"/>
    </source>
</evidence>
<feature type="compositionally biased region" description="Low complexity" evidence="10">
    <location>
        <begin position="848"/>
        <end position="858"/>
    </location>
</feature>
<keyword evidence="5" id="KW-0418">Kinase</keyword>
<proteinExistence type="predicted"/>
<dbReference type="InterPro" id="IPR017441">
    <property type="entry name" value="Protein_kinase_ATP_BS"/>
</dbReference>
<dbReference type="SUPFAM" id="SSF111126">
    <property type="entry name" value="Ligand-binding domain in the NO signalling and Golgi transport"/>
    <property type="match status" value="1"/>
</dbReference>
<evidence type="ECO:0000259" key="11">
    <source>
        <dbReference type="PROSITE" id="PS50011"/>
    </source>
</evidence>
<dbReference type="PROSITE" id="PS00108">
    <property type="entry name" value="PROTEIN_KINASE_ST"/>
    <property type="match status" value="1"/>
</dbReference>
<feature type="compositionally biased region" description="Low complexity" evidence="10">
    <location>
        <begin position="922"/>
        <end position="935"/>
    </location>
</feature>
<keyword evidence="13" id="KW-1185">Reference proteome</keyword>
<dbReference type="InterPro" id="IPR024096">
    <property type="entry name" value="NO_sig/Golgi_transp_ligand-bd"/>
</dbReference>
<feature type="coiled-coil region" evidence="9">
    <location>
        <begin position="343"/>
        <end position="370"/>
    </location>
</feature>
<evidence type="ECO:0000256" key="4">
    <source>
        <dbReference type="ARBA" id="ARBA00022741"/>
    </source>
</evidence>
<dbReference type="Proteomes" id="UP000256970">
    <property type="component" value="Unassembled WGS sequence"/>
</dbReference>